<evidence type="ECO:0000313" key="1">
    <source>
        <dbReference type="EMBL" id="SMC11016.1"/>
    </source>
</evidence>
<name>A0A1X7BN19_9RHOB</name>
<proteinExistence type="predicted"/>
<evidence type="ECO:0000313" key="2">
    <source>
        <dbReference type="Proteomes" id="UP000193224"/>
    </source>
</evidence>
<reference evidence="1 2" key="1">
    <citation type="submission" date="2017-03" db="EMBL/GenBank/DDBJ databases">
        <authorList>
            <person name="Afonso C.L."/>
            <person name="Miller P.J."/>
            <person name="Scott M.A."/>
            <person name="Spackman E."/>
            <person name="Goraichik I."/>
            <person name="Dimitrov K.M."/>
            <person name="Suarez D.L."/>
            <person name="Swayne D.E."/>
        </authorList>
    </citation>
    <scope>NUCLEOTIDE SEQUENCE [LARGE SCALE GENOMIC DNA]</scope>
    <source>
        <strain evidence="1 2">CECT 7745</strain>
    </source>
</reference>
<dbReference type="AlphaFoldDB" id="A0A1X7BN19"/>
<organism evidence="1 2">
    <name type="scientific">Roseovarius aestuarii</name>
    <dbReference type="NCBI Taxonomy" id="475083"/>
    <lineage>
        <taxon>Bacteria</taxon>
        <taxon>Pseudomonadati</taxon>
        <taxon>Pseudomonadota</taxon>
        <taxon>Alphaproteobacteria</taxon>
        <taxon>Rhodobacterales</taxon>
        <taxon>Roseobacteraceae</taxon>
        <taxon>Roseovarius</taxon>
    </lineage>
</organism>
<gene>
    <name evidence="1" type="ORF">ROA7745_00825</name>
</gene>
<dbReference type="RefSeq" id="WP_085798975.1">
    <property type="nucleotide sequence ID" value="NZ_FWXB01000002.1"/>
</dbReference>
<sequence length="230" mass="25892">MRALILLLLILAACGRPLTPAEKTFARQLHGPTIDTSRIRAIHGSPVGGVTYQRPKRPRLACRELILPEPPTEMVTVGPVAMVIHNKVFYARDWYLDDYLQDYPDKLNLLTAMLFAHEITHVWQWQNRKTTGYTPLRAANEHQVSADPYLFDLDTKTRFLDYGYEQQAGIVEEYVCCAALDPDAPRTKRLETLLKGAFPLRELTIPDKVHLPWDGVKTKGICSQPAGGAG</sequence>
<dbReference type="EMBL" id="FWXB01000002">
    <property type="protein sequence ID" value="SMC11016.1"/>
    <property type="molecule type" value="Genomic_DNA"/>
</dbReference>
<evidence type="ECO:0008006" key="3">
    <source>
        <dbReference type="Google" id="ProtNLM"/>
    </source>
</evidence>
<keyword evidence="2" id="KW-1185">Reference proteome</keyword>
<dbReference type="OrthoDB" id="8686772at2"/>
<protein>
    <recommendedName>
        <fullName evidence="3">DUF4157 domain-containing protein</fullName>
    </recommendedName>
</protein>
<dbReference type="Proteomes" id="UP000193224">
    <property type="component" value="Unassembled WGS sequence"/>
</dbReference>
<accession>A0A1X7BN19</accession>